<dbReference type="Proteomes" id="UP000444721">
    <property type="component" value="Unassembled WGS sequence"/>
</dbReference>
<dbReference type="GeneID" id="68110477"/>
<accession>A0A6A5BLP2</accession>
<dbReference type="GO" id="GO:0006364">
    <property type="term" value="P:rRNA processing"/>
    <property type="evidence" value="ECO:0007669"/>
    <property type="project" value="TreeGrafter"/>
</dbReference>
<proteinExistence type="predicted"/>
<reference evidence="2 3" key="1">
    <citation type="journal article" date="2019" name="Sci. Rep.">
        <title>Nanopore sequencing improves the draft genome of the human pathogenic amoeba Naegleria fowleri.</title>
        <authorList>
            <person name="Liechti N."/>
            <person name="Schurch N."/>
            <person name="Bruggmann R."/>
            <person name="Wittwer M."/>
        </authorList>
    </citation>
    <scope>NUCLEOTIDE SEQUENCE [LARGE SCALE GENOMIC DNA]</scope>
    <source>
        <strain evidence="2 3">ATCC 30894</strain>
    </source>
</reference>
<evidence type="ECO:0000313" key="3">
    <source>
        <dbReference type="Proteomes" id="UP000444721"/>
    </source>
</evidence>
<keyword evidence="3" id="KW-1185">Reference proteome</keyword>
<evidence type="ECO:0000313" key="2">
    <source>
        <dbReference type="EMBL" id="KAF0977937.1"/>
    </source>
</evidence>
<dbReference type="OMA" id="FLINECY"/>
<dbReference type="EMBL" id="VFQX01000033">
    <property type="protein sequence ID" value="KAF0977937.1"/>
    <property type="molecule type" value="Genomic_DNA"/>
</dbReference>
<protein>
    <recommendedName>
        <fullName evidence="4">Pre-rRNA-processing protein RIX1 N-terminal domain-containing protein</fullName>
    </recommendedName>
</protein>
<dbReference type="VEuPathDB" id="AmoebaDB:NF0039540"/>
<comment type="caution">
    <text evidence="2">The sequence shown here is derived from an EMBL/GenBank/DDBJ whole genome shotgun (WGS) entry which is preliminary data.</text>
</comment>
<dbReference type="GO" id="GO:0005634">
    <property type="term" value="C:nucleus"/>
    <property type="evidence" value="ECO:0007669"/>
    <property type="project" value="TreeGrafter"/>
</dbReference>
<dbReference type="VEuPathDB" id="AmoebaDB:FDP41_003259"/>
<organism evidence="2 3">
    <name type="scientific">Naegleria fowleri</name>
    <name type="common">Brain eating amoeba</name>
    <dbReference type="NCBI Taxonomy" id="5763"/>
    <lineage>
        <taxon>Eukaryota</taxon>
        <taxon>Discoba</taxon>
        <taxon>Heterolobosea</taxon>
        <taxon>Tetramitia</taxon>
        <taxon>Eutetramitia</taxon>
        <taxon>Vahlkampfiidae</taxon>
        <taxon>Naegleria</taxon>
    </lineage>
</organism>
<evidence type="ECO:0008006" key="4">
    <source>
        <dbReference type="Google" id="ProtNLM"/>
    </source>
</evidence>
<feature type="compositionally biased region" description="Low complexity" evidence="1">
    <location>
        <begin position="7"/>
        <end position="23"/>
    </location>
</feature>
<feature type="compositionally biased region" description="Basic and acidic residues" evidence="1">
    <location>
        <begin position="801"/>
        <end position="862"/>
    </location>
</feature>
<feature type="compositionally biased region" description="Polar residues" evidence="1">
    <location>
        <begin position="734"/>
        <end position="743"/>
    </location>
</feature>
<dbReference type="RefSeq" id="XP_044562650.1">
    <property type="nucleotide sequence ID" value="XM_044706543.1"/>
</dbReference>
<sequence>MVQAKASSSSSSSTTETSSPGTTNIASSRPDAISQRLMVQCFRELFIKMDVLEESLPAVSDSKKNHDSSEEQVQSKRQNEASESWGDFVPLKREEVMELIEGGKKRTQVLQKNQYLNMTVEDTQRETKKRLTTLIRTVKNLACTEENVLTIENCLTLIFEIIHNGLMRNGLKVITSQKGGQLDDLKVISGYLCKDAKESKTGSNEIENNVNGSSYMESLSAIITTLKGKREITNNIVFLKALIASVICYFDLNQQESHKNFVELACHVLQFLINECYKLVYPDPRELLYRGMRDDASDAHLRRIQNCFGLNSNDIVEETEKPPLEGTILTPLEFCQLFRVYSFMVQRALSTAYPFTITINAHLLINRVLQETFLLQAISTQVLKKPNREIKSILYAASTDGQKLQSSFYAIILPIIHSESLKMLSSLINAGTEQLLPYINSICQILVTETRNWKSSILIALCDYCNSEPYFEVYKELMRCLTILASKHGGKTSEKCTRLVLPHLIDIISQFTYFVDHQIFSLPLTQVQQQHAVENYELSSKKKKKKQNTIEEDLVLNPEIFNQFSRIVFVTLKAIQHLMNDSSVLITVTRQVDSRYKSTSETENSVVDVLNTIVDFLSSIIGFVSKWHDLDAFFSTSNISIYSASQVRSYHENLIPIIIAMYEALLPSLLSTSSVHTQSPFLSHALIILQKGKSSLIPELVSTCMTGLNVLEGFLHPKSAPLYVPSAESVQQQNASLDSTMKNSLLSSSSSSDIQSRFSNRLNTLSNSHEEDGDDESVDLDEKMESPLETKLQIVLDKKPTQVESIKETQQVEKPSKQEKKKAQEELLPKQETTKEMLTSKKRELSTEASEEKSAQSKKRDAVTSSSILDKIKEKKNKQRKVDLSDEDKKRDAQVTQQEVCFGPKKTTTQTPSSSMTKYVQDNSEDFEDATKFSSESDDDGEDISNIKLVDNDEIGDVSALDLHF</sequence>
<feature type="region of interest" description="Disordered" evidence="1">
    <location>
        <begin position="1"/>
        <end position="29"/>
    </location>
</feature>
<feature type="region of interest" description="Disordered" evidence="1">
    <location>
        <begin position="801"/>
        <end position="948"/>
    </location>
</feature>
<gene>
    <name evidence="2" type="ORF">FDP41_003259</name>
</gene>
<dbReference type="PANTHER" id="PTHR34105">
    <property type="entry name" value="PROLINE-, GLUTAMIC ACID- AND LEUCINE-RICH PROTEIN 1"/>
    <property type="match status" value="1"/>
</dbReference>
<feature type="compositionally biased region" description="Basic and acidic residues" evidence="1">
    <location>
        <begin position="880"/>
        <end position="893"/>
    </location>
</feature>
<feature type="region of interest" description="Disordered" evidence="1">
    <location>
        <begin position="762"/>
        <end position="781"/>
    </location>
</feature>
<feature type="region of interest" description="Disordered" evidence="1">
    <location>
        <begin position="734"/>
        <end position="753"/>
    </location>
</feature>
<feature type="compositionally biased region" description="Basic and acidic residues" evidence="1">
    <location>
        <begin position="61"/>
        <end position="80"/>
    </location>
</feature>
<dbReference type="PANTHER" id="PTHR34105:SF1">
    <property type="entry name" value="PROLINE-, GLUTAMIC ACID- AND LEUCINE-RICH PROTEIN 1"/>
    <property type="match status" value="1"/>
</dbReference>
<dbReference type="AlphaFoldDB" id="A0A6A5BLP2"/>
<evidence type="ECO:0000256" key="1">
    <source>
        <dbReference type="SAM" id="MobiDB-lite"/>
    </source>
</evidence>
<dbReference type="OrthoDB" id="20900at2759"/>
<feature type="region of interest" description="Disordered" evidence="1">
    <location>
        <begin position="57"/>
        <end position="85"/>
    </location>
</feature>
<dbReference type="VEuPathDB" id="AmoebaDB:NfTy_060030"/>
<feature type="compositionally biased region" description="Low complexity" evidence="1">
    <location>
        <begin position="905"/>
        <end position="918"/>
    </location>
</feature>
<name>A0A6A5BLP2_NAEFO</name>